<protein>
    <submittedName>
        <fullName evidence="2">Uncharacterized protein</fullName>
    </submittedName>
</protein>
<evidence type="ECO:0000313" key="2">
    <source>
        <dbReference type="EMBL" id="CAD7428147.1"/>
    </source>
</evidence>
<feature type="compositionally biased region" description="Polar residues" evidence="1">
    <location>
        <begin position="246"/>
        <end position="274"/>
    </location>
</feature>
<feature type="region of interest" description="Disordered" evidence="1">
    <location>
        <begin position="246"/>
        <end position="290"/>
    </location>
</feature>
<feature type="region of interest" description="Disordered" evidence="1">
    <location>
        <begin position="1"/>
        <end position="25"/>
    </location>
</feature>
<name>A0A7R9E8Q3_9NEOP</name>
<gene>
    <name evidence="2" type="ORF">TMSB3V08_LOCUS4962</name>
</gene>
<organism evidence="2">
    <name type="scientific">Timema monikensis</name>
    <dbReference type="NCBI Taxonomy" id="170555"/>
    <lineage>
        <taxon>Eukaryota</taxon>
        <taxon>Metazoa</taxon>
        <taxon>Ecdysozoa</taxon>
        <taxon>Arthropoda</taxon>
        <taxon>Hexapoda</taxon>
        <taxon>Insecta</taxon>
        <taxon>Pterygota</taxon>
        <taxon>Neoptera</taxon>
        <taxon>Polyneoptera</taxon>
        <taxon>Phasmatodea</taxon>
        <taxon>Timematodea</taxon>
        <taxon>Timematoidea</taxon>
        <taxon>Timematidae</taxon>
        <taxon>Timema</taxon>
    </lineage>
</organism>
<reference evidence="2" key="1">
    <citation type="submission" date="2020-11" db="EMBL/GenBank/DDBJ databases">
        <authorList>
            <person name="Tran Van P."/>
        </authorList>
    </citation>
    <scope>NUCLEOTIDE SEQUENCE</scope>
</reference>
<sequence length="403" mass="44256">MYNIQSPGKESQALHSNKTSSDNDSKIVTQAPAGLQSTLISTEDRFTVVTRRKNKSANSNLGEDPLVQRSRVRNLLTESECAVYLLLELTIAQVAGRPEFKSGQTQLRIMLNRIVNVLLPLRSLSHVDHHSSHSPIGHHVSNKITPGADDAGRQAMIWWLIPLCARGQVHIIPVLLQPSVEGGTAAPSRNEENDDHEVLAVRSTTALARMAYLEYLSILENVKSLGEGRDYVACLAETCATLSPSVARSDVTPGNSTDNHPPRGSSTGRQLHTGTTREKRSLTSTDSVSVSHTSMASVSIKSLEYRATGVDHISHQSTAMSMKSHTSRRCTQLDVILFLTLMPTMTRLASTSSNGNKVLKISVMVSGFTCFALWVQTSRPSMMFDRLDDCRDYEWYAIGMPLL</sequence>
<accession>A0A7R9E8Q3</accession>
<evidence type="ECO:0000256" key="1">
    <source>
        <dbReference type="SAM" id="MobiDB-lite"/>
    </source>
</evidence>
<proteinExistence type="predicted"/>
<dbReference type="EMBL" id="OB793643">
    <property type="protein sequence ID" value="CAD7428147.1"/>
    <property type="molecule type" value="Genomic_DNA"/>
</dbReference>
<dbReference type="AlphaFoldDB" id="A0A7R9E8Q3"/>